<proteinExistence type="predicted"/>
<sequence length="212" mass="23613">MSGLYDGGNEPLASLKVVIYLAPSTEFDKTFPYIKRSGFSLYSSPRHVNHIANIHHFILSVYETQCSGAHGHFNDNRCRRISVPQKKKFYLKTLATAKVISASPVCRNFVPYEIFYMPVNLLTSTVVAEGLASLTPNPARVRSPVGKSCLDEVFSGFSLTPMNEYQIDLQAALRSCWLSRPASVDCIHLMRDSFCNGTRGRPSRGRTSASDR</sequence>
<accession>A0ABQ8S3N8</accession>
<dbReference type="Proteomes" id="UP001148838">
    <property type="component" value="Unassembled WGS sequence"/>
</dbReference>
<name>A0ABQ8S3N8_PERAM</name>
<evidence type="ECO:0000313" key="2">
    <source>
        <dbReference type="Proteomes" id="UP001148838"/>
    </source>
</evidence>
<dbReference type="EMBL" id="JAJSOF020000037">
    <property type="protein sequence ID" value="KAJ4428507.1"/>
    <property type="molecule type" value="Genomic_DNA"/>
</dbReference>
<protein>
    <submittedName>
        <fullName evidence="1">Uncharacterized protein</fullName>
    </submittedName>
</protein>
<comment type="caution">
    <text evidence="1">The sequence shown here is derived from an EMBL/GenBank/DDBJ whole genome shotgun (WGS) entry which is preliminary data.</text>
</comment>
<evidence type="ECO:0000313" key="1">
    <source>
        <dbReference type="EMBL" id="KAJ4428507.1"/>
    </source>
</evidence>
<keyword evidence="2" id="KW-1185">Reference proteome</keyword>
<gene>
    <name evidence="1" type="ORF">ANN_24549</name>
</gene>
<organism evidence="1 2">
    <name type="scientific">Periplaneta americana</name>
    <name type="common">American cockroach</name>
    <name type="synonym">Blatta americana</name>
    <dbReference type="NCBI Taxonomy" id="6978"/>
    <lineage>
        <taxon>Eukaryota</taxon>
        <taxon>Metazoa</taxon>
        <taxon>Ecdysozoa</taxon>
        <taxon>Arthropoda</taxon>
        <taxon>Hexapoda</taxon>
        <taxon>Insecta</taxon>
        <taxon>Pterygota</taxon>
        <taxon>Neoptera</taxon>
        <taxon>Polyneoptera</taxon>
        <taxon>Dictyoptera</taxon>
        <taxon>Blattodea</taxon>
        <taxon>Blattoidea</taxon>
        <taxon>Blattidae</taxon>
        <taxon>Blattinae</taxon>
        <taxon>Periplaneta</taxon>
    </lineage>
</organism>
<reference evidence="1 2" key="1">
    <citation type="journal article" date="2022" name="Allergy">
        <title>Genome assembly and annotation of Periplaneta americana reveal a comprehensive cockroach allergen profile.</title>
        <authorList>
            <person name="Wang L."/>
            <person name="Xiong Q."/>
            <person name="Saelim N."/>
            <person name="Wang L."/>
            <person name="Nong W."/>
            <person name="Wan A.T."/>
            <person name="Shi M."/>
            <person name="Liu X."/>
            <person name="Cao Q."/>
            <person name="Hui J.H.L."/>
            <person name="Sookrung N."/>
            <person name="Leung T.F."/>
            <person name="Tungtrongchitr A."/>
            <person name="Tsui S.K.W."/>
        </authorList>
    </citation>
    <scope>NUCLEOTIDE SEQUENCE [LARGE SCALE GENOMIC DNA]</scope>
    <source>
        <strain evidence="1">PWHHKU_190912</strain>
    </source>
</reference>